<dbReference type="AlphaFoldDB" id="A0A507CV66"/>
<name>A0A507CV66_9FUNG</name>
<sequence>MSSHVWLSTAPLSGVQCGSSGDARATTTFNVCGIRYEVLNSLVQRFPTSKLAQMACSAKGNEVYLDMNPYAFHVILDYLRYGRLHCPRNVAKEVVLLQLRALDIDIKAQLSEIDADSLPSNSSPLPTNNSNSTPPKTVGGLQPPPYSSLPDSTPTLSHFPADHISSQVQISSSRKLENLLGGWLAPKILSVAQRGLRKVKFLFIPNGVEVSKIVGFESLSPDNTRIEVVHMPKTHAEDVNTVGDMEWLTAGTSEELCRMLVARTGIVRADTEKPEVFTRTESEWGILTSVRHPSLLLTATLT</sequence>
<reference evidence="3 4" key="1">
    <citation type="journal article" date="2019" name="Sci. Rep.">
        <title>Comparative genomics of chytrid fungi reveal insights into the obligate biotrophic and pathogenic lifestyle of Synchytrium endobioticum.</title>
        <authorList>
            <person name="van de Vossenberg B.T.L.H."/>
            <person name="Warris S."/>
            <person name="Nguyen H.D.T."/>
            <person name="van Gent-Pelzer M.P.E."/>
            <person name="Joly D.L."/>
            <person name="van de Geest H.C."/>
            <person name="Bonants P.J.M."/>
            <person name="Smith D.S."/>
            <person name="Levesque C.A."/>
            <person name="van der Lee T.A.J."/>
        </authorList>
    </citation>
    <scope>NUCLEOTIDE SEQUENCE [LARGE SCALE GENOMIC DNA]</scope>
    <source>
        <strain evidence="3 4">MB42</strain>
    </source>
</reference>
<evidence type="ECO:0000259" key="2">
    <source>
        <dbReference type="Pfam" id="PF02214"/>
    </source>
</evidence>
<dbReference type="EMBL" id="QEAN01000210">
    <property type="protein sequence ID" value="TPX43102.1"/>
    <property type="molecule type" value="Genomic_DNA"/>
</dbReference>
<dbReference type="STRING" id="286115.A0A507CV66"/>
<dbReference type="InterPro" id="IPR003131">
    <property type="entry name" value="T1-type_BTB"/>
</dbReference>
<dbReference type="Pfam" id="PF02214">
    <property type="entry name" value="BTB_2"/>
    <property type="match status" value="1"/>
</dbReference>
<keyword evidence="4" id="KW-1185">Reference proteome</keyword>
<gene>
    <name evidence="3" type="ORF">SeMB42_g04870</name>
</gene>
<dbReference type="Gene3D" id="3.30.710.10">
    <property type="entry name" value="Potassium Channel Kv1.1, Chain A"/>
    <property type="match status" value="1"/>
</dbReference>
<feature type="domain" description="Potassium channel tetramerisation-type BTB" evidence="2">
    <location>
        <begin position="29"/>
        <end position="93"/>
    </location>
</feature>
<evidence type="ECO:0000313" key="4">
    <source>
        <dbReference type="Proteomes" id="UP000317494"/>
    </source>
</evidence>
<feature type="compositionally biased region" description="Low complexity" evidence="1">
    <location>
        <begin position="117"/>
        <end position="135"/>
    </location>
</feature>
<feature type="region of interest" description="Disordered" evidence="1">
    <location>
        <begin position="117"/>
        <end position="154"/>
    </location>
</feature>
<evidence type="ECO:0000313" key="3">
    <source>
        <dbReference type="EMBL" id="TPX43102.1"/>
    </source>
</evidence>
<comment type="caution">
    <text evidence="3">The sequence shown here is derived from an EMBL/GenBank/DDBJ whole genome shotgun (WGS) entry which is preliminary data.</text>
</comment>
<organism evidence="3 4">
    <name type="scientific">Synchytrium endobioticum</name>
    <dbReference type="NCBI Taxonomy" id="286115"/>
    <lineage>
        <taxon>Eukaryota</taxon>
        <taxon>Fungi</taxon>
        <taxon>Fungi incertae sedis</taxon>
        <taxon>Chytridiomycota</taxon>
        <taxon>Chytridiomycota incertae sedis</taxon>
        <taxon>Chytridiomycetes</taxon>
        <taxon>Synchytriales</taxon>
        <taxon>Synchytriaceae</taxon>
        <taxon>Synchytrium</taxon>
    </lineage>
</organism>
<protein>
    <recommendedName>
        <fullName evidence="2">Potassium channel tetramerisation-type BTB domain-containing protein</fullName>
    </recommendedName>
</protein>
<proteinExistence type="predicted"/>
<dbReference type="Proteomes" id="UP000317494">
    <property type="component" value="Unassembled WGS sequence"/>
</dbReference>
<dbReference type="InterPro" id="IPR011333">
    <property type="entry name" value="SKP1/BTB/POZ_sf"/>
</dbReference>
<dbReference type="SUPFAM" id="SSF54695">
    <property type="entry name" value="POZ domain"/>
    <property type="match status" value="1"/>
</dbReference>
<dbReference type="VEuPathDB" id="FungiDB:SeMB42_g04870"/>
<evidence type="ECO:0000256" key="1">
    <source>
        <dbReference type="SAM" id="MobiDB-lite"/>
    </source>
</evidence>
<dbReference type="GO" id="GO:0051260">
    <property type="term" value="P:protein homooligomerization"/>
    <property type="evidence" value="ECO:0007669"/>
    <property type="project" value="InterPro"/>
</dbReference>
<accession>A0A507CV66</accession>